<evidence type="ECO:0000313" key="2">
    <source>
        <dbReference type="EMBL" id="GAA2356685.1"/>
    </source>
</evidence>
<organism evidence="2 3">
    <name type="scientific">Dactylosporangium salmoneum</name>
    <dbReference type="NCBI Taxonomy" id="53361"/>
    <lineage>
        <taxon>Bacteria</taxon>
        <taxon>Bacillati</taxon>
        <taxon>Actinomycetota</taxon>
        <taxon>Actinomycetes</taxon>
        <taxon>Micromonosporales</taxon>
        <taxon>Micromonosporaceae</taxon>
        <taxon>Dactylosporangium</taxon>
    </lineage>
</organism>
<dbReference type="EMBL" id="BAAARV010000039">
    <property type="protein sequence ID" value="GAA2356685.1"/>
    <property type="molecule type" value="Genomic_DNA"/>
</dbReference>
<dbReference type="Pfam" id="PF05050">
    <property type="entry name" value="Methyltransf_21"/>
    <property type="match status" value="1"/>
</dbReference>
<dbReference type="PANTHER" id="PTHR34203:SF13">
    <property type="entry name" value="EXPRESSED PROTEIN"/>
    <property type="match status" value="1"/>
</dbReference>
<dbReference type="InterPro" id="IPR029063">
    <property type="entry name" value="SAM-dependent_MTases_sf"/>
</dbReference>
<gene>
    <name evidence="2" type="ORF">GCM10010170_049620</name>
</gene>
<dbReference type="Gene3D" id="3.90.550.20">
    <property type="match status" value="1"/>
</dbReference>
<proteinExistence type="predicted"/>
<dbReference type="InterPro" id="IPR006342">
    <property type="entry name" value="FkbM_mtfrase"/>
</dbReference>
<comment type="caution">
    <text evidence="2">The sequence shown here is derived from an EMBL/GenBank/DDBJ whole genome shotgun (WGS) entry which is preliminary data.</text>
</comment>
<keyword evidence="3" id="KW-1185">Reference proteome</keyword>
<dbReference type="NCBIfam" id="TIGR01444">
    <property type="entry name" value="fkbM_fam"/>
    <property type="match status" value="1"/>
</dbReference>
<dbReference type="SUPFAM" id="SSF53448">
    <property type="entry name" value="Nucleotide-diphospho-sugar transferases"/>
    <property type="match status" value="1"/>
</dbReference>
<dbReference type="Proteomes" id="UP001501444">
    <property type="component" value="Unassembled WGS sequence"/>
</dbReference>
<evidence type="ECO:0000313" key="3">
    <source>
        <dbReference type="Proteomes" id="UP001501444"/>
    </source>
</evidence>
<sequence length="620" mass="66426">MTAVLQDLRIPKVIHRIWLGGPMPERERDLGESWRRRNPGWQLRVWLDEDVPPLVNQALFDAAGSPARKVDILRYEILLRHGGIAAGADLECRRGLEPLLDGVELLCVREDAFRLTDDLLGCVPGHPAIAAVVAALPDSVATRTGRSRDEQTGPELLTRVVVEQEALGGPAATVLGPERFFPYHWTEPHRAAEPFPDAYTVRRWNTSAASLHRSDTADPPKPAPVVAPPAADGVARVVVLVDPDLAETAAVVLAGAVEVAAALPGSELALVVKGVPRVTEAVGEAMAGLVRQLAGRRELPDVVVYAEAEGDGLGAVARVGMSASPADNARALLALASAVAPPSPAPAPAVPANLGRKSMHGTYIGNDRMLIELAYGGMLVVPSDDYSLMPALTTWGAIEPPLTRYFATAVHPGQTVVDVGANVGYFTVLAARQVGAGGRVVAFEANPATAGLLRDNLSLNWLTDHDIVVRTEAAYSGNGSIGFHASSRFVGDSSTQRRPEHEHRLDDITTIQVPAVRLDDALAHLPHIDLLKIDIEGGEFHAFQGMMGLIRARRIGRIVFEWNAVMLGEDRAPFAGILRTIRDECGGGFYALDQEGRPAPLAIDQLEQVPFYPFALIDFS</sequence>
<name>A0ABN3GNI5_9ACTN</name>
<dbReference type="InterPro" id="IPR052514">
    <property type="entry name" value="SAM-dependent_MTase"/>
</dbReference>
<dbReference type="PANTHER" id="PTHR34203">
    <property type="entry name" value="METHYLTRANSFERASE, FKBM FAMILY PROTEIN"/>
    <property type="match status" value="1"/>
</dbReference>
<dbReference type="RefSeq" id="WP_344614884.1">
    <property type="nucleotide sequence ID" value="NZ_BAAARV010000039.1"/>
</dbReference>
<dbReference type="Gene3D" id="3.40.50.150">
    <property type="entry name" value="Vaccinia Virus protein VP39"/>
    <property type="match status" value="1"/>
</dbReference>
<evidence type="ECO:0000259" key="1">
    <source>
        <dbReference type="Pfam" id="PF05050"/>
    </source>
</evidence>
<dbReference type="InterPro" id="IPR029044">
    <property type="entry name" value="Nucleotide-diphossugar_trans"/>
</dbReference>
<accession>A0ABN3GNI5</accession>
<protein>
    <recommendedName>
        <fullName evidence="1">Methyltransferase FkbM domain-containing protein</fullName>
    </recommendedName>
</protein>
<dbReference type="SUPFAM" id="SSF53335">
    <property type="entry name" value="S-adenosyl-L-methionine-dependent methyltransferases"/>
    <property type="match status" value="1"/>
</dbReference>
<feature type="domain" description="Methyltransferase FkbM" evidence="1">
    <location>
        <begin position="418"/>
        <end position="583"/>
    </location>
</feature>
<reference evidence="2 3" key="1">
    <citation type="journal article" date="2019" name="Int. J. Syst. Evol. Microbiol.">
        <title>The Global Catalogue of Microorganisms (GCM) 10K type strain sequencing project: providing services to taxonomists for standard genome sequencing and annotation.</title>
        <authorList>
            <consortium name="The Broad Institute Genomics Platform"/>
            <consortium name="The Broad Institute Genome Sequencing Center for Infectious Disease"/>
            <person name="Wu L."/>
            <person name="Ma J."/>
        </authorList>
    </citation>
    <scope>NUCLEOTIDE SEQUENCE [LARGE SCALE GENOMIC DNA]</scope>
    <source>
        <strain evidence="2 3">JCM 3272</strain>
    </source>
</reference>